<name>A0AAW2EDI2_9HYME</name>
<dbReference type="Proteomes" id="UP001430953">
    <property type="component" value="Unassembled WGS sequence"/>
</dbReference>
<evidence type="ECO:0000313" key="2">
    <source>
        <dbReference type="Proteomes" id="UP001430953"/>
    </source>
</evidence>
<gene>
    <name evidence="1" type="ORF">PUN28_019118</name>
</gene>
<protein>
    <submittedName>
        <fullName evidence="1">Uncharacterized protein</fullName>
    </submittedName>
</protein>
<keyword evidence="2" id="KW-1185">Reference proteome</keyword>
<dbReference type="EMBL" id="JADYXP020000024">
    <property type="protein sequence ID" value="KAL0101766.1"/>
    <property type="molecule type" value="Genomic_DNA"/>
</dbReference>
<dbReference type="AlphaFoldDB" id="A0AAW2EDI2"/>
<reference evidence="1 2" key="1">
    <citation type="submission" date="2023-03" db="EMBL/GenBank/DDBJ databases">
        <title>High recombination rates correlate with genetic variation in Cardiocondyla obscurior ants.</title>
        <authorList>
            <person name="Errbii M."/>
        </authorList>
    </citation>
    <scope>NUCLEOTIDE SEQUENCE [LARGE SCALE GENOMIC DNA]</scope>
    <source>
        <strain evidence="1">Alpha-2009</strain>
        <tissue evidence="1">Whole body</tissue>
    </source>
</reference>
<accession>A0AAW2EDI2</accession>
<sequence>MLYTHVYVLNLIFFTEKLELTIPSRSIVARICSDPGVTLNADFAFKPCFKACLAMLAHRPISSYELLVQEPIRPTLISFGQPFFLAVSPVAIAKIDILVETEIKEVKLSRFSPTCSLQKAINFLIYVFGTCQIFLATDLSLNQVIAMNGGGNCDFCGRFNLKRHRNVCNRTYFIIMSQLFLRKLTICKLITYKCIKKFSLKYAICSLFSSIYLRICRYKCIQIKSILQITPDNESASW</sequence>
<proteinExistence type="predicted"/>
<evidence type="ECO:0000313" key="1">
    <source>
        <dbReference type="EMBL" id="KAL0101766.1"/>
    </source>
</evidence>
<organism evidence="1 2">
    <name type="scientific">Cardiocondyla obscurior</name>
    <dbReference type="NCBI Taxonomy" id="286306"/>
    <lineage>
        <taxon>Eukaryota</taxon>
        <taxon>Metazoa</taxon>
        <taxon>Ecdysozoa</taxon>
        <taxon>Arthropoda</taxon>
        <taxon>Hexapoda</taxon>
        <taxon>Insecta</taxon>
        <taxon>Pterygota</taxon>
        <taxon>Neoptera</taxon>
        <taxon>Endopterygota</taxon>
        <taxon>Hymenoptera</taxon>
        <taxon>Apocrita</taxon>
        <taxon>Aculeata</taxon>
        <taxon>Formicoidea</taxon>
        <taxon>Formicidae</taxon>
        <taxon>Myrmicinae</taxon>
        <taxon>Cardiocondyla</taxon>
    </lineage>
</organism>
<comment type="caution">
    <text evidence="1">The sequence shown here is derived from an EMBL/GenBank/DDBJ whole genome shotgun (WGS) entry which is preliminary data.</text>
</comment>